<sequence>MDFLLSAKRNDGNEQNQRNAIAISDLQIKSAELQRGHAELVQKIREQVYLAVFDYDDAAREFQIAQEVAKRNAARMQLLECRISLR</sequence>
<name>A0A6N8FPI1_9CHRO</name>
<reference evidence="1 2" key="1">
    <citation type="journal article" date="2019" name="Front. Microbiol.">
        <title>Genomic Features for Desiccation Tolerance and Sugar Biosynthesis in the Extremophile Gloeocapsopsis sp. UTEX B3054.</title>
        <authorList>
            <person name="Urrejola C."/>
            <person name="Alcorta J."/>
            <person name="Salas L."/>
            <person name="Vasquez M."/>
            <person name="Polz M.F."/>
            <person name="Vicuna R."/>
            <person name="Diez B."/>
        </authorList>
    </citation>
    <scope>NUCLEOTIDE SEQUENCE [LARGE SCALE GENOMIC DNA]</scope>
    <source>
        <strain evidence="1 2">1H9</strain>
    </source>
</reference>
<keyword evidence="2" id="KW-1185">Reference proteome</keyword>
<accession>A0A6N8FPI1</accession>
<dbReference type="OrthoDB" id="572088at2"/>
<dbReference type="RefSeq" id="WP_105218387.1">
    <property type="nucleotide sequence ID" value="NZ_CAWNSU010000115.1"/>
</dbReference>
<evidence type="ECO:0000313" key="1">
    <source>
        <dbReference type="EMBL" id="MUL34959.1"/>
    </source>
</evidence>
<proteinExistence type="predicted"/>
<comment type="caution">
    <text evidence="1">The sequence shown here is derived from an EMBL/GenBank/DDBJ whole genome shotgun (WGS) entry which is preliminary data.</text>
</comment>
<organism evidence="1 2">
    <name type="scientific">Gloeocapsopsis dulcis AAB1 = 1H9</name>
    <dbReference type="NCBI Taxonomy" id="1433147"/>
    <lineage>
        <taxon>Bacteria</taxon>
        <taxon>Bacillati</taxon>
        <taxon>Cyanobacteriota</taxon>
        <taxon>Cyanophyceae</taxon>
        <taxon>Oscillatoriophycideae</taxon>
        <taxon>Chroococcales</taxon>
        <taxon>Chroococcaceae</taxon>
        <taxon>Gloeocapsopsis</taxon>
        <taxon>Gloeocapsopsis dulcis</taxon>
    </lineage>
</organism>
<gene>
    <name evidence="1" type="ORF">BWI75_00905</name>
</gene>
<dbReference type="EMBL" id="NAPY01000001">
    <property type="protein sequence ID" value="MUL34959.1"/>
    <property type="molecule type" value="Genomic_DNA"/>
</dbReference>
<protein>
    <submittedName>
        <fullName evidence="1">Uncharacterized protein</fullName>
    </submittedName>
</protein>
<dbReference type="AlphaFoldDB" id="A0A6N8FPI1"/>
<evidence type="ECO:0000313" key="2">
    <source>
        <dbReference type="Proteomes" id="UP000441797"/>
    </source>
</evidence>
<dbReference type="Proteomes" id="UP000441797">
    <property type="component" value="Unassembled WGS sequence"/>
</dbReference>